<reference evidence="7" key="1">
    <citation type="submission" date="2021-12" db="EMBL/GenBank/DDBJ databases">
        <authorList>
            <person name="Rodrigo-Torres L."/>
            <person name="Arahal R. D."/>
            <person name="Lucena T."/>
        </authorList>
    </citation>
    <scope>NUCLEOTIDE SEQUENCE</scope>
    <source>
        <strain evidence="7">CECT 8858</strain>
    </source>
</reference>
<protein>
    <recommendedName>
        <fullName evidence="3">Large ribosomal subunit protein uL6</fullName>
    </recommendedName>
</protein>
<evidence type="ECO:0000259" key="6">
    <source>
        <dbReference type="Pfam" id="PF00347"/>
    </source>
</evidence>
<dbReference type="InterPro" id="IPR000702">
    <property type="entry name" value="Ribosomal_uL6-like"/>
</dbReference>
<organism evidence="7 8">
    <name type="scientific">Emticicia aquatica</name>
    <dbReference type="NCBI Taxonomy" id="1681835"/>
    <lineage>
        <taxon>Bacteria</taxon>
        <taxon>Pseudomonadati</taxon>
        <taxon>Bacteroidota</taxon>
        <taxon>Cytophagia</taxon>
        <taxon>Cytophagales</taxon>
        <taxon>Leadbetterellaceae</taxon>
        <taxon>Emticicia</taxon>
    </lineage>
</organism>
<evidence type="ECO:0000256" key="1">
    <source>
        <dbReference type="ARBA" id="ARBA00022980"/>
    </source>
</evidence>
<dbReference type="RefSeq" id="WP_238804317.1">
    <property type="nucleotide sequence ID" value="NZ_CAKLPY010000001.1"/>
</dbReference>
<keyword evidence="8" id="KW-1185">Reference proteome</keyword>
<dbReference type="Pfam" id="PF00347">
    <property type="entry name" value="Ribosomal_L6"/>
    <property type="match status" value="2"/>
</dbReference>
<dbReference type="HAMAP" id="MF_01365_B">
    <property type="entry name" value="Ribosomal_uL6_B"/>
    <property type="match status" value="1"/>
</dbReference>
<dbReference type="NCBIfam" id="TIGR03654">
    <property type="entry name" value="L6_bact"/>
    <property type="match status" value="1"/>
</dbReference>
<keyword evidence="3 5" id="KW-0699">rRNA-binding</keyword>
<dbReference type="PRINTS" id="PR00059">
    <property type="entry name" value="RIBOSOMALL6"/>
</dbReference>
<keyword evidence="2 3" id="KW-0687">Ribonucleoprotein</keyword>
<dbReference type="GO" id="GO:0005840">
    <property type="term" value="C:ribosome"/>
    <property type="evidence" value="ECO:0007669"/>
    <property type="project" value="UniProtKB-KW"/>
</dbReference>
<name>A0ABM9AL70_9BACT</name>
<comment type="similarity">
    <text evidence="3 4">Belongs to the universal ribosomal protein uL6 family.</text>
</comment>
<dbReference type="Proteomes" id="UP000837932">
    <property type="component" value="Unassembled WGS sequence"/>
</dbReference>
<comment type="function">
    <text evidence="3 5">This protein binds to the 23S rRNA, and is important in its secondary structure. It is located near the subunit interface in the base of the L7/L12 stalk, and near the tRNA binding site of the peptidyltransferase center.</text>
</comment>
<evidence type="ECO:0000256" key="4">
    <source>
        <dbReference type="RuleBase" id="RU003869"/>
    </source>
</evidence>
<dbReference type="InterPro" id="IPR036789">
    <property type="entry name" value="Ribosomal_uL6-like_a/b-dom_sf"/>
</dbReference>
<keyword evidence="3 5" id="KW-0694">RNA-binding</keyword>
<comment type="caution">
    <text evidence="7">The sequence shown here is derived from an EMBL/GenBank/DDBJ whole genome shotgun (WGS) entry which is preliminary data.</text>
</comment>
<dbReference type="InterPro" id="IPR019906">
    <property type="entry name" value="Ribosomal_uL6_bac-type"/>
</dbReference>
<dbReference type="PANTHER" id="PTHR11655">
    <property type="entry name" value="60S/50S RIBOSOMAL PROTEIN L6/L9"/>
    <property type="match status" value="1"/>
</dbReference>
<evidence type="ECO:0000256" key="2">
    <source>
        <dbReference type="ARBA" id="ARBA00023274"/>
    </source>
</evidence>
<feature type="domain" description="Large ribosomal subunit protein uL6 alpha-beta" evidence="6">
    <location>
        <begin position="12"/>
        <end position="83"/>
    </location>
</feature>
<dbReference type="InterPro" id="IPR020040">
    <property type="entry name" value="Ribosomal_uL6_a/b-dom"/>
</dbReference>
<evidence type="ECO:0000313" key="8">
    <source>
        <dbReference type="Proteomes" id="UP000837932"/>
    </source>
</evidence>
<sequence length="186" mass="20224">MSRIGKKPVALPSGVTISVDAQNVVTVKGPKGTLTQKVDSDIIVSIEDSELKVERPTEQKRHKALHGLYRSLINNMVIGVTTGYKTDMEIVGVGYKASNNGNVLDLSLGYSHNVYFVVPSELKVTTAMEKGKNPMVTLEGTDKQLIGLVASKIKSLRKVEPYKGKGIRFVGEVIRRKAGKTSGKKK</sequence>
<dbReference type="Gene3D" id="3.90.930.12">
    <property type="entry name" value="Ribosomal protein L6, alpha-beta domain"/>
    <property type="match status" value="2"/>
</dbReference>
<dbReference type="SUPFAM" id="SSF56053">
    <property type="entry name" value="Ribosomal protein L6"/>
    <property type="match status" value="2"/>
</dbReference>
<feature type="domain" description="Large ribosomal subunit protein uL6 alpha-beta" evidence="6">
    <location>
        <begin position="91"/>
        <end position="168"/>
    </location>
</feature>
<dbReference type="PIRSF" id="PIRSF002162">
    <property type="entry name" value="Ribosomal_L6"/>
    <property type="match status" value="1"/>
</dbReference>
<comment type="subunit">
    <text evidence="3">Part of the 50S ribosomal subunit.</text>
</comment>
<accession>A0ABM9AL70</accession>
<keyword evidence="1 3" id="KW-0689">Ribosomal protein</keyword>
<proteinExistence type="inferred from homology"/>
<dbReference type="EMBL" id="CAKLPY010000001">
    <property type="protein sequence ID" value="CAH0994502.1"/>
    <property type="molecule type" value="Genomic_DNA"/>
</dbReference>
<gene>
    <name evidence="3 7" type="primary">rplF</name>
    <name evidence="7" type="ORF">EMA8858_00612</name>
</gene>
<evidence type="ECO:0000256" key="5">
    <source>
        <dbReference type="RuleBase" id="RU003870"/>
    </source>
</evidence>
<evidence type="ECO:0000313" key="7">
    <source>
        <dbReference type="EMBL" id="CAH0994502.1"/>
    </source>
</evidence>
<evidence type="ECO:0000256" key="3">
    <source>
        <dbReference type="HAMAP-Rule" id="MF_01365"/>
    </source>
</evidence>
<dbReference type="PANTHER" id="PTHR11655:SF14">
    <property type="entry name" value="LARGE RIBOSOMAL SUBUNIT PROTEIN UL6M"/>
    <property type="match status" value="1"/>
</dbReference>